<feature type="transmembrane region" description="Helical" evidence="6">
    <location>
        <begin position="356"/>
        <end position="386"/>
    </location>
</feature>
<feature type="transmembrane region" description="Helical" evidence="6">
    <location>
        <begin position="39"/>
        <end position="57"/>
    </location>
</feature>
<feature type="transmembrane region" description="Helical" evidence="6">
    <location>
        <begin position="142"/>
        <end position="158"/>
    </location>
</feature>
<keyword evidence="5 6" id="KW-0472">Membrane</keyword>
<evidence type="ECO:0000256" key="6">
    <source>
        <dbReference type="SAM" id="Phobius"/>
    </source>
</evidence>
<dbReference type="PANTHER" id="PTHR42703">
    <property type="entry name" value="NADH DEHYDROGENASE"/>
    <property type="match status" value="1"/>
</dbReference>
<feature type="transmembrane region" description="Helical" evidence="6">
    <location>
        <begin position="406"/>
        <end position="428"/>
    </location>
</feature>
<evidence type="ECO:0000256" key="1">
    <source>
        <dbReference type="ARBA" id="ARBA00004651"/>
    </source>
</evidence>
<keyword evidence="2" id="KW-1003">Cell membrane</keyword>
<dbReference type="InterPro" id="IPR050586">
    <property type="entry name" value="CPA3_Na-H_Antiporter_D"/>
</dbReference>
<feature type="transmembrane region" description="Helical" evidence="6">
    <location>
        <begin position="486"/>
        <end position="509"/>
    </location>
</feature>
<feature type="transmembrane region" description="Helical" evidence="6">
    <location>
        <begin position="170"/>
        <end position="194"/>
    </location>
</feature>
<dbReference type="GO" id="GO:0005886">
    <property type="term" value="C:plasma membrane"/>
    <property type="evidence" value="ECO:0007669"/>
    <property type="project" value="UniProtKB-SubCell"/>
</dbReference>
<dbReference type="Pfam" id="PF00361">
    <property type="entry name" value="Proton_antipo_M"/>
    <property type="match status" value="1"/>
</dbReference>
<accession>A0A7C4HBZ6</accession>
<comment type="subcellular location">
    <subcellularLocation>
        <location evidence="1">Cell membrane</location>
        <topology evidence="1">Multi-pass membrane protein</topology>
    </subcellularLocation>
</comment>
<feature type="domain" description="NADH:quinone oxidoreductase/Mrp antiporter transmembrane" evidence="7">
    <location>
        <begin position="136"/>
        <end position="446"/>
    </location>
</feature>
<evidence type="ECO:0000256" key="3">
    <source>
        <dbReference type="ARBA" id="ARBA00022692"/>
    </source>
</evidence>
<evidence type="ECO:0000256" key="4">
    <source>
        <dbReference type="ARBA" id="ARBA00022989"/>
    </source>
</evidence>
<evidence type="ECO:0000313" key="8">
    <source>
        <dbReference type="EMBL" id="HGM58810.1"/>
    </source>
</evidence>
<evidence type="ECO:0000256" key="2">
    <source>
        <dbReference type="ARBA" id="ARBA00022475"/>
    </source>
</evidence>
<gene>
    <name evidence="9" type="ORF">ENT92_01735</name>
    <name evidence="8" type="ORF">ENU14_04420</name>
</gene>
<feature type="transmembrane region" description="Helical" evidence="6">
    <location>
        <begin position="329"/>
        <end position="350"/>
    </location>
</feature>
<proteinExistence type="predicted"/>
<organism evidence="8">
    <name type="scientific">Staphylothermus marinus</name>
    <dbReference type="NCBI Taxonomy" id="2280"/>
    <lineage>
        <taxon>Archaea</taxon>
        <taxon>Thermoproteota</taxon>
        <taxon>Thermoprotei</taxon>
        <taxon>Desulfurococcales</taxon>
        <taxon>Desulfurococcaceae</taxon>
        <taxon>Staphylothermus</taxon>
    </lineage>
</organism>
<feature type="transmembrane region" description="Helical" evidence="6">
    <location>
        <begin position="117"/>
        <end position="136"/>
    </location>
</feature>
<comment type="caution">
    <text evidence="8">The sequence shown here is derived from an EMBL/GenBank/DDBJ whole genome shotgun (WGS) entry which is preliminary data.</text>
</comment>
<keyword evidence="3 6" id="KW-0812">Transmembrane</keyword>
<feature type="transmembrane region" description="Helical" evidence="6">
    <location>
        <begin position="301"/>
        <end position="322"/>
    </location>
</feature>
<dbReference type="PANTHER" id="PTHR42703:SF1">
    <property type="entry name" value="NA(+)_H(+) ANTIPORTER SUBUNIT D1"/>
    <property type="match status" value="1"/>
</dbReference>
<evidence type="ECO:0000259" key="7">
    <source>
        <dbReference type="Pfam" id="PF00361"/>
    </source>
</evidence>
<dbReference type="AlphaFoldDB" id="A0A7C4HBZ6"/>
<evidence type="ECO:0000313" key="9">
    <source>
        <dbReference type="EMBL" id="HGU64925.1"/>
    </source>
</evidence>
<dbReference type="InterPro" id="IPR001750">
    <property type="entry name" value="ND/Mrp_TM"/>
</dbReference>
<feature type="transmembrane region" description="Helical" evidence="6">
    <location>
        <begin position="434"/>
        <end position="457"/>
    </location>
</feature>
<name>A0A7C4HBZ6_STAMA</name>
<feature type="transmembrane region" description="Helical" evidence="6">
    <location>
        <begin position="6"/>
        <end position="27"/>
    </location>
</feature>
<protein>
    <submittedName>
        <fullName evidence="8">Cation:proton antiporter</fullName>
    </submittedName>
</protein>
<sequence length="540" mass="60128">MLRQLAFDFTGLTVPLIATFAFILPLLSKIARNRLFPAIYALIISVIIVVATTTIYVEVSSSGKPIVYAFGGWPPPIGIAYEIDGFNAILGFYAGWIILLITLFSIWYNNELDEPEWYYTLLLGFNAGLLGCFYTGDVFNLFVMLEVLSISIYGLVSYHKNNPVSLEAAFKYAIIGATATTIYFIGLIIIYGWYSSLNMAHILEINIEIYEKHLVKGETGWESVIMASTLAVSLALWVFTFKSGLFPNHFWIPDVYCEAPTPVSALLPSLSEIMGVYIVVRFLYTIFPAASPIGFMYRKLVLSILLILGFIGGVIGALMMFIQRDVKRILGYSSISHIGLMFMILSIGAFSNDDNVLRIAFTALLTHIIAHGLSKVLLFSSIEVFIKSSGSKIMDDMRGVGRKYPLVSLALIIGFLNLAGVIPLIGFFSKLLMYQAYMSIGQVLPALGIIIISALSIPGYAKPIYSIVFSTPVSEFKYLNIKWFKYYLLILTISLFILGVVFISIYSILDNIVYDSLTTHGLMKYLHAFEETVYKLRGGL</sequence>
<evidence type="ECO:0000256" key="5">
    <source>
        <dbReference type="ARBA" id="ARBA00023136"/>
    </source>
</evidence>
<dbReference type="EMBL" id="DTBJ01000033">
    <property type="protein sequence ID" value="HGM58810.1"/>
    <property type="molecule type" value="Genomic_DNA"/>
</dbReference>
<feature type="transmembrane region" description="Helical" evidence="6">
    <location>
        <begin position="223"/>
        <end position="241"/>
    </location>
</feature>
<dbReference type="EMBL" id="DTAN01000067">
    <property type="protein sequence ID" value="HGU64925.1"/>
    <property type="molecule type" value="Genomic_DNA"/>
</dbReference>
<feature type="transmembrane region" description="Helical" evidence="6">
    <location>
        <begin position="274"/>
        <end position="295"/>
    </location>
</feature>
<reference evidence="8" key="1">
    <citation type="journal article" date="2020" name="mSystems">
        <title>Genome- and Community-Level Interaction Insights into Carbon Utilization and Element Cycling Functions of Hydrothermarchaeota in Hydrothermal Sediment.</title>
        <authorList>
            <person name="Zhou Z."/>
            <person name="Liu Y."/>
            <person name="Xu W."/>
            <person name="Pan J."/>
            <person name="Luo Z.H."/>
            <person name="Li M."/>
        </authorList>
    </citation>
    <scope>NUCLEOTIDE SEQUENCE [LARGE SCALE GENOMIC DNA]</scope>
    <source>
        <strain evidence="9">SpSt-622</strain>
        <strain evidence="8">SpSt-642</strain>
    </source>
</reference>
<feature type="transmembrane region" description="Helical" evidence="6">
    <location>
        <begin position="88"/>
        <end position="108"/>
    </location>
</feature>
<keyword evidence="4 6" id="KW-1133">Transmembrane helix</keyword>